<evidence type="ECO:0000256" key="1">
    <source>
        <dbReference type="ARBA" id="ARBA00004141"/>
    </source>
</evidence>
<dbReference type="PRINTS" id="PR00164">
    <property type="entry name" value="ABC2TRNSPORT"/>
</dbReference>
<name>A0ABX2F5T5_9PSEU</name>
<dbReference type="InterPro" id="IPR051784">
    <property type="entry name" value="Nod_factor_ABC_transporter"/>
</dbReference>
<evidence type="ECO:0000313" key="8">
    <source>
        <dbReference type="EMBL" id="NRN66729.1"/>
    </source>
</evidence>
<dbReference type="PROSITE" id="PS51012">
    <property type="entry name" value="ABC_TM2"/>
    <property type="match status" value="1"/>
</dbReference>
<keyword evidence="9" id="KW-1185">Reference proteome</keyword>
<comment type="similarity">
    <text evidence="6">Belongs to the ABC-2 integral membrane protein family.</text>
</comment>
<evidence type="ECO:0000256" key="6">
    <source>
        <dbReference type="RuleBase" id="RU361157"/>
    </source>
</evidence>
<evidence type="ECO:0000259" key="7">
    <source>
        <dbReference type="PROSITE" id="PS51012"/>
    </source>
</evidence>
<evidence type="ECO:0000256" key="2">
    <source>
        <dbReference type="ARBA" id="ARBA00022692"/>
    </source>
</evidence>
<feature type="transmembrane region" description="Helical" evidence="6">
    <location>
        <begin position="62"/>
        <end position="79"/>
    </location>
</feature>
<gene>
    <name evidence="8" type="ORF">GC106_39570</name>
</gene>
<dbReference type="PANTHER" id="PTHR43229">
    <property type="entry name" value="NODULATION PROTEIN J"/>
    <property type="match status" value="1"/>
</dbReference>
<dbReference type="Pfam" id="PF01061">
    <property type="entry name" value="ABC2_membrane"/>
    <property type="match status" value="1"/>
</dbReference>
<reference evidence="8 9" key="1">
    <citation type="submission" date="2020-01" db="EMBL/GenBank/DDBJ databases">
        <title>Kibdelosporangium persica a novel Actinomycetes from a hot desert in Iran.</title>
        <authorList>
            <person name="Safaei N."/>
            <person name="Zaburannyi N."/>
            <person name="Mueller R."/>
            <person name="Wink J."/>
        </authorList>
    </citation>
    <scope>NUCLEOTIDE SEQUENCE [LARGE SCALE GENOMIC DNA]</scope>
    <source>
        <strain evidence="8 9">4NS15</strain>
    </source>
</reference>
<feature type="transmembrane region" description="Helical" evidence="6">
    <location>
        <begin position="30"/>
        <end position="50"/>
    </location>
</feature>
<evidence type="ECO:0000256" key="4">
    <source>
        <dbReference type="ARBA" id="ARBA00023136"/>
    </source>
</evidence>
<dbReference type="InterPro" id="IPR047817">
    <property type="entry name" value="ABC2_TM_bact-type"/>
</dbReference>
<sequence>MPGPTAPHPWQARFLVVESMWIWYRRNWRATVVSTVLNPVFFLVAMGFGLGSQIQPGAATGGYGYAVYLMPAMLAAGAVQNAAGESTFPILSGFKWSRVYWGMTATPITPAQVATGQLLWILFRLVFSGIVFVIVGAALGVVTGAGIILSLVFAVLAGMAFAAPLVAFAATIEGEGTAFNPVFRFIVLPMTLLAGTFFPVTELPALVRPIAWITPLWHGTELARAAAFWNLEFWPVAGHMAYLLALTGIGAALAVRNFRRRLGV</sequence>
<feature type="transmembrane region" description="Helical" evidence="6">
    <location>
        <begin position="182"/>
        <end position="200"/>
    </location>
</feature>
<feature type="domain" description="ABC transmembrane type-2" evidence="7">
    <location>
        <begin position="30"/>
        <end position="261"/>
    </location>
</feature>
<dbReference type="RefSeq" id="WP_173133275.1">
    <property type="nucleotide sequence ID" value="NZ_CBCSGW010000059.1"/>
</dbReference>
<proteinExistence type="inferred from homology"/>
<comment type="caution">
    <text evidence="8">The sequence shown here is derived from an EMBL/GenBank/DDBJ whole genome shotgun (WGS) entry which is preliminary data.</text>
</comment>
<comment type="subcellular location">
    <subcellularLocation>
        <location evidence="6">Cell membrane</location>
        <topology evidence="6">Multi-pass membrane protein</topology>
    </subcellularLocation>
    <subcellularLocation>
        <location evidence="1">Membrane</location>
        <topology evidence="1">Multi-pass membrane protein</topology>
    </subcellularLocation>
</comment>
<keyword evidence="6" id="KW-1003">Cell membrane</keyword>
<keyword evidence="5" id="KW-0046">Antibiotic resistance</keyword>
<dbReference type="PANTHER" id="PTHR43229:SF2">
    <property type="entry name" value="NODULATION PROTEIN J"/>
    <property type="match status" value="1"/>
</dbReference>
<evidence type="ECO:0000256" key="5">
    <source>
        <dbReference type="ARBA" id="ARBA00023251"/>
    </source>
</evidence>
<organism evidence="8 9">
    <name type="scientific">Kibdelosporangium persicum</name>
    <dbReference type="NCBI Taxonomy" id="2698649"/>
    <lineage>
        <taxon>Bacteria</taxon>
        <taxon>Bacillati</taxon>
        <taxon>Actinomycetota</taxon>
        <taxon>Actinomycetes</taxon>
        <taxon>Pseudonocardiales</taxon>
        <taxon>Pseudonocardiaceae</taxon>
        <taxon>Kibdelosporangium</taxon>
    </lineage>
</organism>
<keyword evidence="4 6" id="KW-0472">Membrane</keyword>
<evidence type="ECO:0000313" key="9">
    <source>
        <dbReference type="Proteomes" id="UP000763557"/>
    </source>
</evidence>
<feature type="transmembrane region" description="Helical" evidence="6">
    <location>
        <begin position="147"/>
        <end position="170"/>
    </location>
</feature>
<dbReference type="InterPro" id="IPR000412">
    <property type="entry name" value="ABC_2_transport"/>
</dbReference>
<protein>
    <recommendedName>
        <fullName evidence="6">Transport permease protein</fullName>
    </recommendedName>
</protein>
<accession>A0ABX2F5T5</accession>
<evidence type="ECO:0000256" key="3">
    <source>
        <dbReference type="ARBA" id="ARBA00022989"/>
    </source>
</evidence>
<dbReference type="EMBL" id="JAAATY010000011">
    <property type="protein sequence ID" value="NRN66729.1"/>
    <property type="molecule type" value="Genomic_DNA"/>
</dbReference>
<dbReference type="Proteomes" id="UP000763557">
    <property type="component" value="Unassembled WGS sequence"/>
</dbReference>
<feature type="transmembrane region" description="Helical" evidence="6">
    <location>
        <begin position="118"/>
        <end position="141"/>
    </location>
</feature>
<keyword evidence="2 6" id="KW-0812">Transmembrane</keyword>
<keyword evidence="3 6" id="KW-1133">Transmembrane helix</keyword>
<feature type="transmembrane region" description="Helical" evidence="6">
    <location>
        <begin position="236"/>
        <end position="255"/>
    </location>
</feature>
<dbReference type="InterPro" id="IPR013525">
    <property type="entry name" value="ABC2_TM"/>
</dbReference>
<dbReference type="PIRSF" id="PIRSF006648">
    <property type="entry name" value="DrrB"/>
    <property type="match status" value="1"/>
</dbReference>
<keyword evidence="6" id="KW-0813">Transport</keyword>